<reference evidence="1" key="1">
    <citation type="submission" date="2020-03" db="EMBL/GenBank/DDBJ databases">
        <title>Draft sequencing of Calidifontibacter sp. DB0510.</title>
        <authorList>
            <person name="Kim D.-U."/>
        </authorList>
    </citation>
    <scope>NUCLEOTIDE SEQUENCE</scope>
    <source>
        <strain evidence="1">DB0510</strain>
    </source>
</reference>
<dbReference type="Proteomes" id="UP000744769">
    <property type="component" value="Unassembled WGS sequence"/>
</dbReference>
<evidence type="ECO:0000313" key="1">
    <source>
        <dbReference type="EMBL" id="NHN56969.1"/>
    </source>
</evidence>
<protein>
    <submittedName>
        <fullName evidence="1">Uncharacterized protein</fullName>
    </submittedName>
</protein>
<organism evidence="1 2">
    <name type="scientific">Metallococcus carri</name>
    <dbReference type="NCBI Taxonomy" id="1656884"/>
    <lineage>
        <taxon>Bacteria</taxon>
        <taxon>Bacillati</taxon>
        <taxon>Actinomycetota</taxon>
        <taxon>Actinomycetes</taxon>
        <taxon>Micrococcales</taxon>
        <taxon>Dermacoccaceae</taxon>
        <taxon>Metallococcus</taxon>
    </lineage>
</organism>
<gene>
    <name evidence="1" type="ORF">G9U51_14450</name>
</gene>
<evidence type="ECO:0000313" key="2">
    <source>
        <dbReference type="Proteomes" id="UP000744769"/>
    </source>
</evidence>
<keyword evidence="2" id="KW-1185">Reference proteome</keyword>
<sequence>MTRDATAADLELTLEWTLTPEGGLAGELRAVNVALDEVRLHGKPVLTVLAGGHDVEVPTIATMELRIPPYADLAPLAVAAASVSWSGHAGPDPSALMLRLGDAYAAVEVSGPLRPTRRDVGNLSSGWWTTRD</sequence>
<accession>A0A967B1A7</accession>
<dbReference type="EMBL" id="JAAOIV010000011">
    <property type="protein sequence ID" value="NHN56969.1"/>
    <property type="molecule type" value="Genomic_DNA"/>
</dbReference>
<name>A0A967B1A7_9MICO</name>
<dbReference type="AlphaFoldDB" id="A0A967B1A7"/>
<proteinExistence type="predicted"/>
<dbReference type="RefSeq" id="WP_166197739.1">
    <property type="nucleotide sequence ID" value="NZ_JAAOIV010000011.1"/>
</dbReference>
<comment type="caution">
    <text evidence="1">The sequence shown here is derived from an EMBL/GenBank/DDBJ whole genome shotgun (WGS) entry which is preliminary data.</text>
</comment>